<dbReference type="EMBL" id="JASCZI010030972">
    <property type="protein sequence ID" value="MED6125546.1"/>
    <property type="molecule type" value="Genomic_DNA"/>
</dbReference>
<dbReference type="SUPFAM" id="SSF51735">
    <property type="entry name" value="NAD(P)-binding Rossmann-fold domains"/>
    <property type="match status" value="1"/>
</dbReference>
<dbReference type="PANTHER" id="PTHR43391">
    <property type="entry name" value="RETINOL DEHYDROGENASE-RELATED"/>
    <property type="match status" value="1"/>
</dbReference>
<evidence type="ECO:0000256" key="4">
    <source>
        <dbReference type="ARBA" id="ARBA00022968"/>
    </source>
</evidence>
<keyword evidence="3" id="KW-0521">NADP</keyword>
<evidence type="ECO:0000256" key="3">
    <source>
        <dbReference type="ARBA" id="ARBA00022857"/>
    </source>
</evidence>
<protein>
    <submittedName>
        <fullName evidence="8">Uncharacterized protein</fullName>
    </submittedName>
</protein>
<reference evidence="8 9" key="1">
    <citation type="journal article" date="2023" name="Plants (Basel)">
        <title>Bridging the Gap: Combining Genomics and Transcriptomics Approaches to Understand Stylosanthes scabra, an Orphan Legume from the Brazilian Caatinga.</title>
        <authorList>
            <person name="Ferreira-Neto J.R.C."/>
            <person name="da Silva M.D."/>
            <person name="Binneck E."/>
            <person name="de Melo N.F."/>
            <person name="da Silva R.H."/>
            <person name="de Melo A.L.T.M."/>
            <person name="Pandolfi V."/>
            <person name="Bustamante F.O."/>
            <person name="Brasileiro-Vidal A.C."/>
            <person name="Benko-Iseppon A.M."/>
        </authorList>
    </citation>
    <scope>NUCLEOTIDE SEQUENCE [LARGE SCALE GENOMIC DNA]</scope>
    <source>
        <tissue evidence="8">Leaves</tissue>
    </source>
</reference>
<evidence type="ECO:0000256" key="2">
    <source>
        <dbReference type="ARBA" id="ARBA00006484"/>
    </source>
</evidence>
<dbReference type="InterPro" id="IPR002347">
    <property type="entry name" value="SDR_fam"/>
</dbReference>
<feature type="transmembrane region" description="Helical" evidence="7">
    <location>
        <begin position="12"/>
        <end position="34"/>
    </location>
</feature>
<dbReference type="InterPro" id="IPR020904">
    <property type="entry name" value="Sc_DH/Rdtase_CS"/>
</dbReference>
<accession>A0ABU6RN76</accession>
<keyword evidence="7" id="KW-0812">Transmembrane</keyword>
<proteinExistence type="inferred from homology"/>
<dbReference type="Gene3D" id="3.40.50.720">
    <property type="entry name" value="NAD(P)-binding Rossmann-like Domain"/>
    <property type="match status" value="1"/>
</dbReference>
<keyword evidence="9" id="KW-1185">Reference proteome</keyword>
<evidence type="ECO:0000256" key="5">
    <source>
        <dbReference type="ARBA" id="ARBA00023002"/>
    </source>
</evidence>
<keyword evidence="7" id="KW-0472">Membrane</keyword>
<dbReference type="PROSITE" id="PS00061">
    <property type="entry name" value="ADH_SHORT"/>
    <property type="match status" value="1"/>
</dbReference>
<dbReference type="PRINTS" id="PR00080">
    <property type="entry name" value="SDRFAMILY"/>
</dbReference>
<comment type="similarity">
    <text evidence="2 6">Belongs to the short-chain dehydrogenases/reductases (SDR) family.</text>
</comment>
<keyword evidence="5" id="KW-0560">Oxidoreductase</keyword>
<comment type="caution">
    <text evidence="8">The sequence shown here is derived from an EMBL/GenBank/DDBJ whole genome shotgun (WGS) entry which is preliminary data.</text>
</comment>
<evidence type="ECO:0000313" key="8">
    <source>
        <dbReference type="EMBL" id="MED6125546.1"/>
    </source>
</evidence>
<dbReference type="PRINTS" id="PR00081">
    <property type="entry name" value="GDHRDH"/>
</dbReference>
<dbReference type="PANTHER" id="PTHR43391:SF69">
    <property type="entry name" value="11-BETA-HYDROXYSTEROID DEHYDROGENASE-LIKE 6"/>
    <property type="match status" value="1"/>
</dbReference>
<sequence>MAAIQKLLNVALPPLSFVLLLTLMLPILLFKILLHVKQLVCTDENMENKVVLITGAASGIGEQLAYAYGNRGALLSLVDIRMDKLVAVADKARSLGSPDVTIIHADVSKLQDCHRFVDQTVNHFGRLDCLVNNAGIGWVSGFEDWNNDDSQFTPIMDVNFWGSVYGTLCAIPHLKTSKGRIIVISSVLAWFPLPIRTSIYNASKAALISYYETLRIELGGAIGITIVTPGLIKTDLGLRVIEEDENMGKIPMVSASELAESIVKSACKGDMRLTEPSWMKVLLPLKVLYPQVVDWAFRFMFGIPSKETNSRTKGHSLTERKPE</sequence>
<keyword evidence="7" id="KW-1133">Transmembrane helix</keyword>
<organism evidence="8 9">
    <name type="scientific">Stylosanthes scabra</name>
    <dbReference type="NCBI Taxonomy" id="79078"/>
    <lineage>
        <taxon>Eukaryota</taxon>
        <taxon>Viridiplantae</taxon>
        <taxon>Streptophyta</taxon>
        <taxon>Embryophyta</taxon>
        <taxon>Tracheophyta</taxon>
        <taxon>Spermatophyta</taxon>
        <taxon>Magnoliopsida</taxon>
        <taxon>eudicotyledons</taxon>
        <taxon>Gunneridae</taxon>
        <taxon>Pentapetalae</taxon>
        <taxon>rosids</taxon>
        <taxon>fabids</taxon>
        <taxon>Fabales</taxon>
        <taxon>Fabaceae</taxon>
        <taxon>Papilionoideae</taxon>
        <taxon>50 kb inversion clade</taxon>
        <taxon>dalbergioids sensu lato</taxon>
        <taxon>Dalbergieae</taxon>
        <taxon>Pterocarpus clade</taxon>
        <taxon>Stylosanthes</taxon>
    </lineage>
</organism>
<keyword evidence="4" id="KW-0735">Signal-anchor</keyword>
<evidence type="ECO:0000256" key="7">
    <source>
        <dbReference type="SAM" id="Phobius"/>
    </source>
</evidence>
<dbReference type="Pfam" id="PF00106">
    <property type="entry name" value="adh_short"/>
    <property type="match status" value="1"/>
</dbReference>
<comment type="subcellular location">
    <subcellularLocation>
        <location evidence="1">Membrane</location>
        <topology evidence="1">Single-pass type II membrane protein</topology>
    </subcellularLocation>
</comment>
<dbReference type="InterPro" id="IPR036291">
    <property type="entry name" value="NAD(P)-bd_dom_sf"/>
</dbReference>
<evidence type="ECO:0000313" key="9">
    <source>
        <dbReference type="Proteomes" id="UP001341840"/>
    </source>
</evidence>
<evidence type="ECO:0000256" key="1">
    <source>
        <dbReference type="ARBA" id="ARBA00004606"/>
    </source>
</evidence>
<evidence type="ECO:0000256" key="6">
    <source>
        <dbReference type="RuleBase" id="RU000363"/>
    </source>
</evidence>
<name>A0ABU6RN76_9FABA</name>
<dbReference type="Proteomes" id="UP001341840">
    <property type="component" value="Unassembled WGS sequence"/>
</dbReference>
<gene>
    <name evidence="8" type="ORF">PIB30_069490</name>
</gene>